<evidence type="ECO:0000256" key="2">
    <source>
        <dbReference type="ARBA" id="ARBA00004604"/>
    </source>
</evidence>
<keyword evidence="7" id="KW-0509">mRNA transport</keyword>
<comment type="subunit">
    <text evidence="4">Component of the 66S pre-ribosomal particle.</text>
</comment>
<dbReference type="GO" id="GO:0030687">
    <property type="term" value="C:preribosome, large subunit precursor"/>
    <property type="evidence" value="ECO:0007669"/>
    <property type="project" value="TreeGrafter"/>
</dbReference>
<evidence type="ECO:0000256" key="8">
    <source>
        <dbReference type="ARBA" id="ARBA00023054"/>
    </source>
</evidence>
<dbReference type="AlphaFoldDB" id="A0AA38RXW0"/>
<dbReference type="GO" id="GO:0051028">
    <property type="term" value="P:mRNA transport"/>
    <property type="evidence" value="ECO:0007669"/>
    <property type="project" value="UniProtKB-KW"/>
</dbReference>
<comment type="function">
    <text evidence="1">Required for efficient assembly and nuclear export of the 60S ribosomal subunit.</text>
</comment>
<reference evidence="11" key="1">
    <citation type="submission" date="2022-07" db="EMBL/GenBank/DDBJ databases">
        <title>Fungi with potential for degradation of polypropylene.</title>
        <authorList>
            <person name="Gostincar C."/>
        </authorList>
    </citation>
    <scope>NUCLEOTIDE SEQUENCE</scope>
    <source>
        <strain evidence="11">EXF-13287</strain>
    </source>
</reference>
<evidence type="ECO:0000256" key="3">
    <source>
        <dbReference type="ARBA" id="ARBA00008132"/>
    </source>
</evidence>
<accession>A0AA38RXW0</accession>
<dbReference type="PANTHER" id="PTHR28028:SF1">
    <property type="entry name" value="60S RIBOSOMAL SUBUNIT ASSEMBLY_EXPORT PROTEIN LOC1"/>
    <property type="match status" value="1"/>
</dbReference>
<feature type="compositionally biased region" description="Basic and acidic residues" evidence="10">
    <location>
        <begin position="129"/>
        <end position="149"/>
    </location>
</feature>
<evidence type="ECO:0008006" key="13">
    <source>
        <dbReference type="Google" id="ProtNLM"/>
    </source>
</evidence>
<comment type="subcellular location">
    <subcellularLocation>
        <location evidence="2">Nucleus</location>
        <location evidence="2">Nucleolus</location>
    </subcellularLocation>
</comment>
<dbReference type="GO" id="GO:0042273">
    <property type="term" value="P:ribosomal large subunit biogenesis"/>
    <property type="evidence" value="ECO:0007669"/>
    <property type="project" value="InterPro"/>
</dbReference>
<evidence type="ECO:0000256" key="9">
    <source>
        <dbReference type="ARBA" id="ARBA00023242"/>
    </source>
</evidence>
<protein>
    <recommendedName>
        <fullName evidence="13">60S ribosomal subunit assembly/export protein LOC1</fullName>
    </recommendedName>
</protein>
<feature type="compositionally biased region" description="Low complexity" evidence="10">
    <location>
        <begin position="40"/>
        <end position="49"/>
    </location>
</feature>
<proteinExistence type="inferred from homology"/>
<evidence type="ECO:0000313" key="11">
    <source>
        <dbReference type="EMBL" id="KAJ9161265.1"/>
    </source>
</evidence>
<evidence type="ECO:0000256" key="6">
    <source>
        <dbReference type="ARBA" id="ARBA00022517"/>
    </source>
</evidence>
<organism evidence="11 12">
    <name type="scientific">Coniochaeta hoffmannii</name>
    <dbReference type="NCBI Taxonomy" id="91930"/>
    <lineage>
        <taxon>Eukaryota</taxon>
        <taxon>Fungi</taxon>
        <taxon>Dikarya</taxon>
        <taxon>Ascomycota</taxon>
        <taxon>Pezizomycotina</taxon>
        <taxon>Sordariomycetes</taxon>
        <taxon>Sordariomycetidae</taxon>
        <taxon>Coniochaetales</taxon>
        <taxon>Coniochaetaceae</taxon>
        <taxon>Coniochaeta</taxon>
    </lineage>
</organism>
<dbReference type="GO" id="GO:0003729">
    <property type="term" value="F:mRNA binding"/>
    <property type="evidence" value="ECO:0007669"/>
    <property type="project" value="InterPro"/>
</dbReference>
<keyword evidence="5" id="KW-0813">Transport</keyword>
<keyword evidence="6" id="KW-0690">Ribosome biogenesis</keyword>
<feature type="compositionally biased region" description="Basic and acidic residues" evidence="10">
    <location>
        <begin position="158"/>
        <end position="167"/>
    </location>
</feature>
<evidence type="ECO:0000256" key="1">
    <source>
        <dbReference type="ARBA" id="ARBA00001977"/>
    </source>
</evidence>
<evidence type="ECO:0000313" key="12">
    <source>
        <dbReference type="Proteomes" id="UP001174691"/>
    </source>
</evidence>
<dbReference type="EMBL" id="JANBVN010000025">
    <property type="protein sequence ID" value="KAJ9161265.1"/>
    <property type="molecule type" value="Genomic_DNA"/>
</dbReference>
<evidence type="ECO:0000256" key="10">
    <source>
        <dbReference type="SAM" id="MobiDB-lite"/>
    </source>
</evidence>
<feature type="compositionally biased region" description="Basic residues" evidence="10">
    <location>
        <begin position="176"/>
        <end position="188"/>
    </location>
</feature>
<comment type="caution">
    <text evidence="11">The sequence shown here is derived from an EMBL/GenBank/DDBJ whole genome shotgun (WGS) entry which is preliminary data.</text>
</comment>
<name>A0AA38RXW0_9PEZI</name>
<evidence type="ECO:0000256" key="5">
    <source>
        <dbReference type="ARBA" id="ARBA00022448"/>
    </source>
</evidence>
<dbReference type="PANTHER" id="PTHR28028">
    <property type="entry name" value="60S RIBOSOMAL SUBUNIT ASSEMBLY/EXPORT PROTEIN LOC1"/>
    <property type="match status" value="1"/>
</dbReference>
<evidence type="ECO:0000256" key="4">
    <source>
        <dbReference type="ARBA" id="ARBA00011339"/>
    </source>
</evidence>
<comment type="similarity">
    <text evidence="3">Belongs to the LOC1 family.</text>
</comment>
<keyword evidence="12" id="KW-1185">Reference proteome</keyword>
<dbReference type="GO" id="GO:0008298">
    <property type="term" value="P:intracellular mRNA localization"/>
    <property type="evidence" value="ECO:0007669"/>
    <property type="project" value="TreeGrafter"/>
</dbReference>
<dbReference type="Proteomes" id="UP001174691">
    <property type="component" value="Unassembled WGS sequence"/>
</dbReference>
<gene>
    <name evidence="11" type="ORF">NKR19_g2468</name>
</gene>
<sequence>MAPTRTVKNKHAANGSGIKNSKAARGPQSDGIVKPKKPGTKPTPTSVKQLTKKKKKKVYTEKELGIPQLNMITPVGVEKPKGKKKGKVFVDDPASMSTILAIVQAEKEGQIESKMIKARQLEEIREARRIEAEKKEEERKNKLEETKEGLRKKRKRPRTGDDTDAIVKEASVTGSKAKKPKKRVAFAE</sequence>
<keyword evidence="9" id="KW-0539">Nucleus</keyword>
<keyword evidence="8" id="KW-0175">Coiled coil</keyword>
<feature type="region of interest" description="Disordered" evidence="10">
    <location>
        <begin position="1"/>
        <end position="58"/>
    </location>
</feature>
<evidence type="ECO:0000256" key="7">
    <source>
        <dbReference type="ARBA" id="ARBA00022816"/>
    </source>
</evidence>
<feature type="region of interest" description="Disordered" evidence="10">
    <location>
        <begin position="129"/>
        <end position="188"/>
    </location>
</feature>
<dbReference type="GO" id="GO:0005730">
    <property type="term" value="C:nucleolus"/>
    <property type="evidence" value="ECO:0007669"/>
    <property type="project" value="UniProtKB-SubCell"/>
</dbReference>
<dbReference type="InterPro" id="IPR037650">
    <property type="entry name" value="Loc1"/>
</dbReference>